<reference evidence="2" key="1">
    <citation type="journal article" date="2010" name="Science">
        <title>Signatures of adaptation to obligate biotrophy in the Hyaloperonospora arabidopsidis genome.</title>
        <authorList>
            <person name="Baxter L."/>
            <person name="Tripathy S."/>
            <person name="Ishaque N."/>
            <person name="Boot N."/>
            <person name="Cabral A."/>
            <person name="Kemen E."/>
            <person name="Thines M."/>
            <person name="Ah-Fong A."/>
            <person name="Anderson R."/>
            <person name="Badejoko W."/>
            <person name="Bittner-Eddy P."/>
            <person name="Boore J.L."/>
            <person name="Chibucos M.C."/>
            <person name="Coates M."/>
            <person name="Dehal P."/>
            <person name="Delehaunty K."/>
            <person name="Dong S."/>
            <person name="Downton P."/>
            <person name="Dumas B."/>
            <person name="Fabro G."/>
            <person name="Fronick C."/>
            <person name="Fuerstenberg S.I."/>
            <person name="Fulton L."/>
            <person name="Gaulin E."/>
            <person name="Govers F."/>
            <person name="Hughes L."/>
            <person name="Humphray S."/>
            <person name="Jiang R.H."/>
            <person name="Judelson H."/>
            <person name="Kamoun S."/>
            <person name="Kyung K."/>
            <person name="Meijer H."/>
            <person name="Minx P."/>
            <person name="Morris P."/>
            <person name="Nelson J."/>
            <person name="Phuntumart V."/>
            <person name="Qutob D."/>
            <person name="Rehmany A."/>
            <person name="Rougon-Cardoso A."/>
            <person name="Ryden P."/>
            <person name="Torto-Alalibo T."/>
            <person name="Studholme D."/>
            <person name="Wang Y."/>
            <person name="Win J."/>
            <person name="Wood J."/>
            <person name="Clifton S.W."/>
            <person name="Rogers J."/>
            <person name="Van den Ackerveken G."/>
            <person name="Jones J.D."/>
            <person name="McDowell J.M."/>
            <person name="Beynon J."/>
            <person name="Tyler B.M."/>
        </authorList>
    </citation>
    <scope>NUCLEOTIDE SEQUENCE [LARGE SCALE GENOMIC DNA]</scope>
    <source>
        <strain evidence="2">Emoy2</strain>
    </source>
</reference>
<dbReference type="HOGENOM" id="CLU_3018403_0_0_1"/>
<evidence type="ECO:0000313" key="2">
    <source>
        <dbReference type="Proteomes" id="UP000011713"/>
    </source>
</evidence>
<dbReference type="VEuPathDB" id="FungiDB:HpaG801289"/>
<dbReference type="Proteomes" id="UP000011713">
    <property type="component" value="Unassembled WGS sequence"/>
</dbReference>
<evidence type="ECO:0000313" key="1">
    <source>
        <dbReference type="EnsemblProtists" id="HpaP801289"/>
    </source>
</evidence>
<keyword evidence="2" id="KW-1185">Reference proteome</keyword>
<accession>M4B4T9</accession>
<dbReference type="EnsemblProtists" id="HpaT801289">
    <property type="protein sequence ID" value="HpaP801289"/>
    <property type="gene ID" value="HpaG801289"/>
</dbReference>
<organism evidence="1 2">
    <name type="scientific">Hyaloperonospora arabidopsidis (strain Emoy2)</name>
    <name type="common">Downy mildew agent</name>
    <name type="synonym">Peronospora arabidopsidis</name>
    <dbReference type="NCBI Taxonomy" id="559515"/>
    <lineage>
        <taxon>Eukaryota</taxon>
        <taxon>Sar</taxon>
        <taxon>Stramenopiles</taxon>
        <taxon>Oomycota</taxon>
        <taxon>Peronosporomycetes</taxon>
        <taxon>Peronosporales</taxon>
        <taxon>Peronosporaceae</taxon>
        <taxon>Hyaloperonospora</taxon>
    </lineage>
</organism>
<dbReference type="EMBL" id="JH598325">
    <property type="status" value="NOT_ANNOTATED_CDS"/>
    <property type="molecule type" value="Genomic_DNA"/>
</dbReference>
<dbReference type="InParanoid" id="M4B4T9"/>
<dbReference type="AlphaFoldDB" id="M4B4T9"/>
<sequence length="56" mass="6282">MGRLCTHLNSWEGIIGLVRGLNYWLDGAAGANDQDGKANKLPIKAPFDILWVWWAE</sequence>
<protein>
    <submittedName>
        <fullName evidence="1">Uncharacterized protein</fullName>
    </submittedName>
</protein>
<proteinExistence type="predicted"/>
<name>M4B4T9_HYAAE</name>
<reference evidence="1" key="2">
    <citation type="submission" date="2015-06" db="UniProtKB">
        <authorList>
            <consortium name="EnsemblProtists"/>
        </authorList>
    </citation>
    <scope>IDENTIFICATION</scope>
    <source>
        <strain evidence="1">Emoy2</strain>
    </source>
</reference>